<feature type="transmembrane region" description="Helical" evidence="1">
    <location>
        <begin position="44"/>
        <end position="64"/>
    </location>
</feature>
<dbReference type="EMBL" id="JBHSAX010000007">
    <property type="protein sequence ID" value="MFC3961967.1"/>
    <property type="molecule type" value="Genomic_DNA"/>
</dbReference>
<reference evidence="3" key="1">
    <citation type="journal article" date="2019" name="Int. J. Syst. Evol. Microbiol.">
        <title>The Global Catalogue of Microorganisms (GCM) 10K type strain sequencing project: providing services to taxonomists for standard genome sequencing and annotation.</title>
        <authorList>
            <consortium name="The Broad Institute Genomics Platform"/>
            <consortium name="The Broad Institute Genome Sequencing Center for Infectious Disease"/>
            <person name="Wu L."/>
            <person name="Ma J."/>
        </authorList>
    </citation>
    <scope>NUCLEOTIDE SEQUENCE [LARGE SCALE GENOMIC DNA]</scope>
    <source>
        <strain evidence="3">CGMCC 4.7330</strain>
    </source>
</reference>
<feature type="transmembrane region" description="Helical" evidence="1">
    <location>
        <begin position="101"/>
        <end position="119"/>
    </location>
</feature>
<sequence>MGSSVLRWLALVMGAVCTLIGLSHVAFGEAVFPDMGAPGATADSQARFFGAVFAGYGLAWILAARRTPIPATAIRLLAGIMLLGAVGRFLSIAVHGLPHPFALALTALEVLLPLVYLALADADEKKRVTS</sequence>
<keyword evidence="1" id="KW-0812">Transmembrane</keyword>
<dbReference type="InterPro" id="IPR025597">
    <property type="entry name" value="DUF4345"/>
</dbReference>
<keyword evidence="1" id="KW-0472">Membrane</keyword>
<comment type="caution">
    <text evidence="2">The sequence shown here is derived from an EMBL/GenBank/DDBJ whole genome shotgun (WGS) entry which is preliminary data.</text>
</comment>
<evidence type="ECO:0000256" key="1">
    <source>
        <dbReference type="SAM" id="Phobius"/>
    </source>
</evidence>
<gene>
    <name evidence="2" type="ORF">ACFO0B_08200</name>
</gene>
<accession>A0ABV8DQW4</accession>
<protein>
    <submittedName>
        <fullName evidence="2">DUF4345 domain-containing protein</fullName>
    </submittedName>
</protein>
<dbReference type="RefSeq" id="WP_378611724.1">
    <property type="nucleotide sequence ID" value="NZ_JBHSAX010000007.1"/>
</dbReference>
<evidence type="ECO:0000313" key="3">
    <source>
        <dbReference type="Proteomes" id="UP001595696"/>
    </source>
</evidence>
<dbReference type="Proteomes" id="UP001595696">
    <property type="component" value="Unassembled WGS sequence"/>
</dbReference>
<evidence type="ECO:0000313" key="2">
    <source>
        <dbReference type="EMBL" id="MFC3961967.1"/>
    </source>
</evidence>
<organism evidence="2 3">
    <name type="scientific">Nocardia jiangsuensis</name>
    <dbReference type="NCBI Taxonomy" id="1691563"/>
    <lineage>
        <taxon>Bacteria</taxon>
        <taxon>Bacillati</taxon>
        <taxon>Actinomycetota</taxon>
        <taxon>Actinomycetes</taxon>
        <taxon>Mycobacteriales</taxon>
        <taxon>Nocardiaceae</taxon>
        <taxon>Nocardia</taxon>
    </lineage>
</organism>
<keyword evidence="1" id="KW-1133">Transmembrane helix</keyword>
<proteinExistence type="predicted"/>
<dbReference type="Pfam" id="PF14248">
    <property type="entry name" value="DUF4345"/>
    <property type="match status" value="1"/>
</dbReference>
<feature type="transmembrane region" description="Helical" evidence="1">
    <location>
        <begin position="76"/>
        <end position="95"/>
    </location>
</feature>
<name>A0ABV8DQW4_9NOCA</name>
<keyword evidence="3" id="KW-1185">Reference proteome</keyword>